<evidence type="ECO:0000256" key="17">
    <source>
        <dbReference type="ARBA" id="ARBA00047295"/>
    </source>
</evidence>
<evidence type="ECO:0000256" key="7">
    <source>
        <dbReference type="ARBA" id="ARBA00022519"/>
    </source>
</evidence>
<keyword evidence="14 18" id="KW-1133">Transmembrane helix</keyword>
<proteinExistence type="inferred from homology"/>
<keyword evidence="6" id="KW-1003">Cell membrane</keyword>
<evidence type="ECO:0000256" key="10">
    <source>
        <dbReference type="ARBA" id="ARBA00022741"/>
    </source>
</evidence>
<organism evidence="20 21">
    <name type="scientific">Candidatus Kuenenbacteria bacterium HGW-Kuenenbacteria-1</name>
    <dbReference type="NCBI Taxonomy" id="2013812"/>
    <lineage>
        <taxon>Bacteria</taxon>
        <taxon>Candidatus Kueneniibacteriota</taxon>
    </lineage>
</organism>
<dbReference type="InterPro" id="IPR006068">
    <property type="entry name" value="ATPase_P-typ_cation-transptr_C"/>
</dbReference>
<dbReference type="EMBL" id="PGYQ01000002">
    <property type="protein sequence ID" value="PKL72535.1"/>
    <property type="molecule type" value="Genomic_DNA"/>
</dbReference>
<gene>
    <name evidence="20" type="primary">mgtA</name>
    <name evidence="20" type="ORF">CVV26_00800</name>
</gene>
<feature type="transmembrane region" description="Helical" evidence="18">
    <location>
        <begin position="69"/>
        <end position="87"/>
    </location>
</feature>
<evidence type="ECO:0000256" key="14">
    <source>
        <dbReference type="ARBA" id="ARBA00022989"/>
    </source>
</evidence>
<comment type="catalytic activity">
    <reaction evidence="17">
        <text>Mg(2+)(out) + ATP + H2O = Mg(2+)(in) + ADP + phosphate + H(+)</text>
        <dbReference type="Rhea" id="RHEA:10260"/>
        <dbReference type="ChEBI" id="CHEBI:15377"/>
        <dbReference type="ChEBI" id="CHEBI:15378"/>
        <dbReference type="ChEBI" id="CHEBI:18420"/>
        <dbReference type="ChEBI" id="CHEBI:30616"/>
        <dbReference type="ChEBI" id="CHEBI:43474"/>
        <dbReference type="ChEBI" id="CHEBI:456216"/>
        <dbReference type="EC" id="7.2.2.14"/>
    </reaction>
</comment>
<name>A0A2N1UNT8_9BACT</name>
<dbReference type="SFLD" id="SFLDF00027">
    <property type="entry name" value="p-type_atpase"/>
    <property type="match status" value="1"/>
</dbReference>
<dbReference type="PANTHER" id="PTHR42861">
    <property type="entry name" value="CALCIUM-TRANSPORTING ATPASE"/>
    <property type="match status" value="1"/>
</dbReference>
<evidence type="ECO:0000256" key="5">
    <source>
        <dbReference type="ARBA" id="ARBA00013555"/>
    </source>
</evidence>
<dbReference type="NCBIfam" id="TIGR01494">
    <property type="entry name" value="ATPase_P-type"/>
    <property type="match status" value="2"/>
</dbReference>
<dbReference type="GO" id="GO:0005886">
    <property type="term" value="C:plasma membrane"/>
    <property type="evidence" value="ECO:0007669"/>
    <property type="project" value="UniProtKB-SubCell"/>
</dbReference>
<dbReference type="SMART" id="SM00831">
    <property type="entry name" value="Cation_ATPase_N"/>
    <property type="match status" value="1"/>
</dbReference>
<dbReference type="InterPro" id="IPR008250">
    <property type="entry name" value="ATPase_P-typ_transduc_dom_A_sf"/>
</dbReference>
<evidence type="ECO:0000256" key="18">
    <source>
        <dbReference type="SAM" id="Phobius"/>
    </source>
</evidence>
<evidence type="ECO:0000256" key="8">
    <source>
        <dbReference type="ARBA" id="ARBA00022553"/>
    </source>
</evidence>
<dbReference type="InterPro" id="IPR023298">
    <property type="entry name" value="ATPase_P-typ_TM_dom_sf"/>
</dbReference>
<dbReference type="Pfam" id="PF00690">
    <property type="entry name" value="Cation_ATPase_N"/>
    <property type="match status" value="1"/>
</dbReference>
<feature type="transmembrane region" description="Helical" evidence="18">
    <location>
        <begin position="281"/>
        <end position="303"/>
    </location>
</feature>
<dbReference type="NCBIfam" id="TIGR01524">
    <property type="entry name" value="ATPase-IIIB_Mg"/>
    <property type="match status" value="1"/>
</dbReference>
<dbReference type="PROSITE" id="PS00154">
    <property type="entry name" value="ATPASE_E1_E2"/>
    <property type="match status" value="1"/>
</dbReference>
<comment type="subcellular location">
    <subcellularLocation>
        <location evidence="2">Cell inner membrane</location>
        <topology evidence="2">Multi-pass membrane protein</topology>
    </subcellularLocation>
</comment>
<dbReference type="InterPro" id="IPR023214">
    <property type="entry name" value="HAD_sf"/>
</dbReference>
<dbReference type="InterPro" id="IPR004014">
    <property type="entry name" value="ATPase_P-typ_cation-transptr_N"/>
</dbReference>
<evidence type="ECO:0000256" key="11">
    <source>
        <dbReference type="ARBA" id="ARBA00022840"/>
    </source>
</evidence>
<evidence type="ECO:0000256" key="4">
    <source>
        <dbReference type="ARBA" id="ARBA00012786"/>
    </source>
</evidence>
<keyword evidence="15 18" id="KW-0472">Membrane</keyword>
<protein>
    <recommendedName>
        <fullName evidence="5">Magnesium-transporting ATPase, P-type 1</fullName>
        <ecNumber evidence="4">7.2.2.14</ecNumber>
    </recommendedName>
    <alternativeName>
        <fullName evidence="16">Mg(2+) transport ATPase, P-type 1</fullName>
    </alternativeName>
</protein>
<evidence type="ECO:0000256" key="6">
    <source>
        <dbReference type="ARBA" id="ARBA00022475"/>
    </source>
</evidence>
<evidence type="ECO:0000256" key="16">
    <source>
        <dbReference type="ARBA" id="ARBA00029806"/>
    </source>
</evidence>
<keyword evidence="9 18" id="KW-0812">Transmembrane</keyword>
<dbReference type="InterPro" id="IPR018303">
    <property type="entry name" value="ATPase_P-typ_P_site"/>
</dbReference>
<dbReference type="InterPro" id="IPR044492">
    <property type="entry name" value="P_typ_ATPase_HD_dom"/>
</dbReference>
<evidence type="ECO:0000256" key="9">
    <source>
        <dbReference type="ARBA" id="ARBA00022692"/>
    </source>
</evidence>
<dbReference type="GO" id="GO:0005524">
    <property type="term" value="F:ATP binding"/>
    <property type="evidence" value="ECO:0007669"/>
    <property type="project" value="UniProtKB-KW"/>
</dbReference>
<dbReference type="Pfam" id="PF00122">
    <property type="entry name" value="E1-E2_ATPase"/>
    <property type="match status" value="1"/>
</dbReference>
<evidence type="ECO:0000256" key="12">
    <source>
        <dbReference type="ARBA" id="ARBA00022842"/>
    </source>
</evidence>
<dbReference type="EC" id="7.2.2.14" evidence="4"/>
<dbReference type="SUPFAM" id="SSF81653">
    <property type="entry name" value="Calcium ATPase, transduction domain A"/>
    <property type="match status" value="1"/>
</dbReference>
<dbReference type="SUPFAM" id="SSF81665">
    <property type="entry name" value="Calcium ATPase, transmembrane domain M"/>
    <property type="match status" value="1"/>
</dbReference>
<comment type="similarity">
    <text evidence="3">Belongs to the cation transport ATPase (P-type) (TC 3.A.3) family. Type IIIB subfamily.</text>
</comment>
<keyword evidence="13" id="KW-1278">Translocase</keyword>
<keyword evidence="11" id="KW-0067">ATP-binding</keyword>
<evidence type="ECO:0000256" key="13">
    <source>
        <dbReference type="ARBA" id="ARBA00022967"/>
    </source>
</evidence>
<dbReference type="InterPro" id="IPR006415">
    <property type="entry name" value="P-type_ATPase_IIIB"/>
</dbReference>
<dbReference type="Pfam" id="PF13246">
    <property type="entry name" value="Cation_ATPase"/>
    <property type="match status" value="1"/>
</dbReference>
<evidence type="ECO:0000256" key="15">
    <source>
        <dbReference type="ARBA" id="ARBA00023136"/>
    </source>
</evidence>
<dbReference type="Gene3D" id="1.20.1110.10">
    <property type="entry name" value="Calcium-transporting ATPase, transmembrane domain"/>
    <property type="match status" value="1"/>
</dbReference>
<evidence type="ECO:0000256" key="1">
    <source>
        <dbReference type="ARBA" id="ARBA00003954"/>
    </source>
</evidence>
<dbReference type="SFLD" id="SFLDS00003">
    <property type="entry name" value="Haloacid_Dehalogenase"/>
    <property type="match status" value="1"/>
</dbReference>
<dbReference type="GO" id="GO:0016887">
    <property type="term" value="F:ATP hydrolysis activity"/>
    <property type="evidence" value="ECO:0007669"/>
    <property type="project" value="InterPro"/>
</dbReference>
<dbReference type="GO" id="GO:0015444">
    <property type="term" value="F:P-type magnesium transporter activity"/>
    <property type="evidence" value="ECO:0007669"/>
    <property type="project" value="UniProtKB-EC"/>
</dbReference>
<sequence length="852" mass="95690">MQNNSQKNNINNNAEYFSVSSLADIFQKLQTSKNGLTEDEAKLRLTKYGLNKISENKEINIALEFLSHFKSPLIIILLIAATISAYFKETTNAVIIFIMVLASVILDFFEEHSANNAAKKLKEKVSATATVIRFGNKKEIKTSEVCLGDIIFLSSGDLVPADARIIEADDFFVNQSSLTGESFPCEKMPDAVPIDQTNLQNNLVFSSSNVISGTALAIVFNIGQNTEFGKIAKNVLKKDEKSDFELGVTKFGFLIMKVIFFLVLLIMLFNSLIRQDILGSFIFAVAIAVGVTPELLPMIMSIAMARGSQKMAKIGVIVKRLSAIPDFGSMNILCADKTGTLTEDKIELVTYTDIFGVHNEQVFLYTYLNSFHQTGVKNPLDKAVMEYKNTNINNYQKVEEIPFDFTRKMLSIAVVGPEGRTLITKGAPEEIIKKCDYYFENNEKSLLTEKYKNIAVDYYHKLSAEGYRVLAVATKSQLSPKDKYTHLDEEKLELLGFVSFLDPAKKDLAPVLEQIKKYGIEVKVITGDNELVTQKICNDVELKIKGILLGSDIDGFSNGALLAKIKNTTIFARFSPDQKSRVINILRKNGDVIGYLGDGINDAPSLKAADVGISVNNAVDIAKESADIILTKKHLQPIIEGVIEGRRSFGNTMKYIMMGLSSNFGNMFSVLGAIFFIPFLPMLPIQILLNNFIYDISQVTIPTDKVDNEWVEKPRKWDLSFIKKFMYAFGPISSIFDFLTFFLLFFVFKLGESAFQTGWFLESLTTQILVIHIIRTKQIPFLQSRASKWLIFSTFMAIAIGWAIPYTLLGKFFKFSPLPLNILFVIIGLVIFYLILVEIVKRIFYKQHSFMR</sequence>
<keyword evidence="7" id="KW-0997">Cell inner membrane</keyword>
<dbReference type="InterPro" id="IPR036412">
    <property type="entry name" value="HAD-like_sf"/>
</dbReference>
<accession>A0A2N1UNT8</accession>
<evidence type="ECO:0000256" key="3">
    <source>
        <dbReference type="ARBA" id="ARBA00008746"/>
    </source>
</evidence>
<reference evidence="20 21" key="1">
    <citation type="journal article" date="2017" name="ISME J.">
        <title>Potential for microbial H2 and metal transformations associated with novel bacteria and archaea in deep terrestrial subsurface sediments.</title>
        <authorList>
            <person name="Hernsdorf A.W."/>
            <person name="Amano Y."/>
            <person name="Miyakawa K."/>
            <person name="Ise K."/>
            <person name="Suzuki Y."/>
            <person name="Anantharaman K."/>
            <person name="Probst A."/>
            <person name="Burstein D."/>
            <person name="Thomas B.C."/>
            <person name="Banfield J.F."/>
        </authorList>
    </citation>
    <scope>NUCLEOTIDE SEQUENCE [LARGE SCALE GENOMIC DNA]</scope>
    <source>
        <strain evidence="20">HGW-Kuenenbacteria-1</strain>
    </source>
</reference>
<dbReference type="Gene3D" id="2.70.150.10">
    <property type="entry name" value="Calcium-transporting ATPase, cytoplasmic transduction domain A"/>
    <property type="match status" value="1"/>
</dbReference>
<dbReference type="Gene3D" id="3.40.50.1000">
    <property type="entry name" value="HAD superfamily/HAD-like"/>
    <property type="match status" value="1"/>
</dbReference>
<feature type="domain" description="Cation-transporting P-type ATPase N-terminal" evidence="19">
    <location>
        <begin position="16"/>
        <end position="89"/>
    </location>
</feature>
<dbReference type="InterPro" id="IPR059000">
    <property type="entry name" value="ATPase_P-type_domA"/>
</dbReference>
<comment type="function">
    <text evidence="1">Mediates magnesium influx to the cytosol.</text>
</comment>
<keyword evidence="12" id="KW-0460">Magnesium</keyword>
<keyword evidence="8" id="KW-0597">Phosphoprotein</keyword>
<dbReference type="SUPFAM" id="SSF56784">
    <property type="entry name" value="HAD-like"/>
    <property type="match status" value="1"/>
</dbReference>
<dbReference type="Gene3D" id="3.40.1110.10">
    <property type="entry name" value="Calcium-transporting ATPase, cytoplasmic domain N"/>
    <property type="match status" value="1"/>
</dbReference>
<evidence type="ECO:0000313" key="20">
    <source>
        <dbReference type="EMBL" id="PKL72535.1"/>
    </source>
</evidence>
<dbReference type="Proteomes" id="UP000233414">
    <property type="component" value="Unassembled WGS sequence"/>
</dbReference>
<feature type="transmembrane region" description="Helical" evidence="18">
    <location>
        <begin position="789"/>
        <end position="808"/>
    </location>
</feature>
<feature type="transmembrane region" description="Helical" evidence="18">
    <location>
        <begin position="251"/>
        <end position="269"/>
    </location>
</feature>
<feature type="transmembrane region" description="Helical" evidence="18">
    <location>
        <begin position="655"/>
        <end position="680"/>
    </location>
</feature>
<dbReference type="AlphaFoldDB" id="A0A2N1UNT8"/>
<evidence type="ECO:0000256" key="2">
    <source>
        <dbReference type="ARBA" id="ARBA00004429"/>
    </source>
</evidence>
<dbReference type="SFLD" id="SFLDG00002">
    <property type="entry name" value="C1.7:_P-type_atpase_like"/>
    <property type="match status" value="1"/>
</dbReference>
<dbReference type="PRINTS" id="PR01836">
    <property type="entry name" value="MGATPASE"/>
</dbReference>
<comment type="caution">
    <text evidence="20">The sequence shown here is derived from an EMBL/GenBank/DDBJ whole genome shotgun (WGS) entry which is preliminary data.</text>
</comment>
<dbReference type="InterPro" id="IPR023299">
    <property type="entry name" value="ATPase_P-typ_cyto_dom_N"/>
</dbReference>
<dbReference type="Pfam" id="PF00689">
    <property type="entry name" value="Cation_ATPase_C"/>
    <property type="match status" value="1"/>
</dbReference>
<feature type="transmembrane region" description="Helical" evidence="18">
    <location>
        <begin position="93"/>
        <end position="109"/>
    </location>
</feature>
<dbReference type="InterPro" id="IPR001757">
    <property type="entry name" value="P_typ_ATPase"/>
</dbReference>
<evidence type="ECO:0000259" key="19">
    <source>
        <dbReference type="SMART" id="SM00831"/>
    </source>
</evidence>
<feature type="transmembrane region" description="Helical" evidence="18">
    <location>
        <begin position="725"/>
        <end position="748"/>
    </location>
</feature>
<feature type="transmembrane region" description="Helical" evidence="18">
    <location>
        <begin position="820"/>
        <end position="840"/>
    </location>
</feature>
<keyword evidence="10" id="KW-0547">Nucleotide-binding</keyword>
<evidence type="ECO:0000313" key="21">
    <source>
        <dbReference type="Proteomes" id="UP000233414"/>
    </source>
</evidence>